<feature type="region of interest" description="Disordered" evidence="1">
    <location>
        <begin position="200"/>
        <end position="220"/>
    </location>
</feature>
<feature type="transmembrane region" description="Helical" evidence="2">
    <location>
        <begin position="149"/>
        <end position="168"/>
    </location>
</feature>
<evidence type="ECO:0000256" key="1">
    <source>
        <dbReference type="SAM" id="MobiDB-lite"/>
    </source>
</evidence>
<proteinExistence type="predicted"/>
<keyword evidence="2" id="KW-0472">Membrane</keyword>
<dbReference type="EMBL" id="JH971388">
    <property type="protein sequence ID" value="EKM80735.1"/>
    <property type="molecule type" value="Genomic_DNA"/>
</dbReference>
<dbReference type="OrthoDB" id="3086591at2759"/>
<name>K5XZ95_AGABU</name>
<sequence length="220" mass="25241">MTNKVLFCVPVHPGLVFSLLMQFFVDIVDGSWLLSWILKSDDHGVEPLMSLDGCLIAVTIWNFYAAFIAVVGLYGSISKKRFMKNFMKPQSFVWVANIAISVWNIDTYYRFNKEKSKLLGECRSKMVGVEETRLCRLLMSFEAAPLPDVWVSFILDTIFQTAAFFFLYHYRNELIRHKPVAAERPIQRESQIALIQMPSISATRSRHSDETLAENEDSVA</sequence>
<keyword evidence="4" id="KW-1185">Reference proteome</keyword>
<protein>
    <submittedName>
        <fullName evidence="3">Uncharacterized protein</fullName>
    </submittedName>
</protein>
<reference evidence="4" key="1">
    <citation type="journal article" date="2012" name="Proc. Natl. Acad. Sci. U.S.A.">
        <title>Genome sequence of the button mushroom Agaricus bisporus reveals mechanisms governing adaptation to a humic-rich ecological niche.</title>
        <authorList>
            <person name="Morin E."/>
            <person name="Kohler A."/>
            <person name="Baker A.R."/>
            <person name="Foulongne-Oriol M."/>
            <person name="Lombard V."/>
            <person name="Nagy L.G."/>
            <person name="Ohm R.A."/>
            <person name="Patyshakuliyeva A."/>
            <person name="Brun A."/>
            <person name="Aerts A.L."/>
            <person name="Bailey A.M."/>
            <person name="Billette C."/>
            <person name="Coutinho P.M."/>
            <person name="Deakin G."/>
            <person name="Doddapaneni H."/>
            <person name="Floudas D."/>
            <person name="Grimwood J."/>
            <person name="Hilden K."/>
            <person name="Kuees U."/>
            <person name="LaButti K.M."/>
            <person name="Lapidus A."/>
            <person name="Lindquist E.A."/>
            <person name="Lucas S.M."/>
            <person name="Murat C."/>
            <person name="Riley R.W."/>
            <person name="Salamov A.A."/>
            <person name="Schmutz J."/>
            <person name="Subramanian V."/>
            <person name="Woesten H.A.B."/>
            <person name="Xu J."/>
            <person name="Eastwood D.C."/>
            <person name="Foster G.D."/>
            <person name="Sonnenberg A.S."/>
            <person name="Cullen D."/>
            <person name="de Vries R.P."/>
            <person name="Lundell T."/>
            <person name="Hibbett D.S."/>
            <person name="Henrissat B."/>
            <person name="Burton K.S."/>
            <person name="Kerrigan R.W."/>
            <person name="Challen M.P."/>
            <person name="Grigoriev I.V."/>
            <person name="Martin F."/>
        </authorList>
    </citation>
    <scope>NUCLEOTIDE SEQUENCE [LARGE SCALE GENOMIC DNA]</scope>
    <source>
        <strain evidence="4">JB137-S8 / ATCC MYA-4627 / FGSC 10392</strain>
    </source>
</reference>
<dbReference type="GeneID" id="18826574"/>
<evidence type="ECO:0000313" key="4">
    <source>
        <dbReference type="Proteomes" id="UP000008493"/>
    </source>
</evidence>
<keyword evidence="2" id="KW-1133">Transmembrane helix</keyword>
<accession>K5XZ95</accession>
<feature type="compositionally biased region" description="Acidic residues" evidence="1">
    <location>
        <begin position="211"/>
        <end position="220"/>
    </location>
</feature>
<feature type="transmembrane region" description="Helical" evidence="2">
    <location>
        <begin position="92"/>
        <end position="111"/>
    </location>
</feature>
<dbReference type="Proteomes" id="UP000008493">
    <property type="component" value="Unassembled WGS sequence"/>
</dbReference>
<keyword evidence="2" id="KW-0812">Transmembrane</keyword>
<feature type="transmembrane region" description="Helical" evidence="2">
    <location>
        <begin position="48"/>
        <end position="71"/>
    </location>
</feature>
<organism evidence="3 4">
    <name type="scientific">Agaricus bisporus var. burnettii (strain JB137-S8 / ATCC MYA-4627 / FGSC 10392)</name>
    <name type="common">White button mushroom</name>
    <dbReference type="NCBI Taxonomy" id="597362"/>
    <lineage>
        <taxon>Eukaryota</taxon>
        <taxon>Fungi</taxon>
        <taxon>Dikarya</taxon>
        <taxon>Basidiomycota</taxon>
        <taxon>Agaricomycotina</taxon>
        <taxon>Agaricomycetes</taxon>
        <taxon>Agaricomycetidae</taxon>
        <taxon>Agaricales</taxon>
        <taxon>Agaricineae</taxon>
        <taxon>Agaricaceae</taxon>
        <taxon>Agaricus</taxon>
    </lineage>
</organism>
<evidence type="ECO:0000313" key="3">
    <source>
        <dbReference type="EMBL" id="EKM80735.1"/>
    </source>
</evidence>
<dbReference type="RefSeq" id="XP_007328349.1">
    <property type="nucleotide sequence ID" value="XM_007328287.1"/>
</dbReference>
<dbReference type="HOGENOM" id="CLU_1255650_0_0_1"/>
<feature type="transmembrane region" description="Helical" evidence="2">
    <location>
        <begin position="7"/>
        <end position="28"/>
    </location>
</feature>
<dbReference type="KEGG" id="abp:AGABI1DRAFT126785"/>
<dbReference type="InParanoid" id="K5XZ95"/>
<gene>
    <name evidence="3" type="ORF">AGABI1DRAFT_126785</name>
</gene>
<dbReference type="AlphaFoldDB" id="K5XZ95"/>
<evidence type="ECO:0000256" key="2">
    <source>
        <dbReference type="SAM" id="Phobius"/>
    </source>
</evidence>